<evidence type="ECO:0000256" key="1">
    <source>
        <dbReference type="SAM" id="Phobius"/>
    </source>
</evidence>
<accession>A0A3N2PYZ4</accession>
<sequence length="59" mass="6259">MASPDCLSLTRCLDPGPSRQVAGFVGRVLVVVVVVVVGLEALAGAEFQVCRQRSEFGRL</sequence>
<feature type="transmembrane region" description="Helical" evidence="1">
    <location>
        <begin position="24"/>
        <end position="43"/>
    </location>
</feature>
<evidence type="ECO:0000313" key="2">
    <source>
        <dbReference type="EMBL" id="ROT39648.1"/>
    </source>
</evidence>
<dbReference type="AlphaFoldDB" id="A0A3N2PYZ4"/>
<dbReference type="GeneID" id="39580011"/>
<organism evidence="2 3">
    <name type="scientific">Sodiomyces alkalinus (strain CBS 110278 / VKM F-3762 / F11)</name>
    <name type="common">Alkaliphilic filamentous fungus</name>
    <dbReference type="NCBI Taxonomy" id="1314773"/>
    <lineage>
        <taxon>Eukaryota</taxon>
        <taxon>Fungi</taxon>
        <taxon>Dikarya</taxon>
        <taxon>Ascomycota</taxon>
        <taxon>Pezizomycotina</taxon>
        <taxon>Sordariomycetes</taxon>
        <taxon>Hypocreomycetidae</taxon>
        <taxon>Glomerellales</taxon>
        <taxon>Plectosphaerellaceae</taxon>
        <taxon>Sodiomyces</taxon>
    </lineage>
</organism>
<dbReference type="Proteomes" id="UP000272025">
    <property type="component" value="Unassembled WGS sequence"/>
</dbReference>
<protein>
    <submittedName>
        <fullName evidence="2">Uncharacterized protein</fullName>
    </submittedName>
</protein>
<name>A0A3N2PYZ4_SODAK</name>
<dbReference type="EMBL" id="ML119053">
    <property type="protein sequence ID" value="ROT39648.1"/>
    <property type="molecule type" value="Genomic_DNA"/>
</dbReference>
<gene>
    <name evidence="2" type="ORF">SODALDRAFT_331758</name>
</gene>
<keyword evidence="1" id="KW-1133">Transmembrane helix</keyword>
<keyword evidence="1" id="KW-0812">Transmembrane</keyword>
<reference evidence="2 3" key="1">
    <citation type="journal article" date="2018" name="Mol. Ecol.">
        <title>The obligate alkalophilic soda-lake fungus Sodiomyces alkalinus has shifted to a protein diet.</title>
        <authorList>
            <person name="Grum-Grzhimaylo A.A."/>
            <person name="Falkoski D.L."/>
            <person name="van den Heuvel J."/>
            <person name="Valero-Jimenez C.A."/>
            <person name="Min B."/>
            <person name="Choi I.G."/>
            <person name="Lipzen A."/>
            <person name="Daum C.G."/>
            <person name="Aanen D.K."/>
            <person name="Tsang A."/>
            <person name="Henrissat B."/>
            <person name="Bilanenko E.N."/>
            <person name="de Vries R.P."/>
            <person name="van Kan J.A.L."/>
            <person name="Grigoriev I.V."/>
            <person name="Debets A.J.M."/>
        </authorList>
    </citation>
    <scope>NUCLEOTIDE SEQUENCE [LARGE SCALE GENOMIC DNA]</scope>
    <source>
        <strain evidence="2 3">F11</strain>
    </source>
</reference>
<dbReference type="RefSeq" id="XP_028467454.1">
    <property type="nucleotide sequence ID" value="XM_028611533.1"/>
</dbReference>
<evidence type="ECO:0000313" key="3">
    <source>
        <dbReference type="Proteomes" id="UP000272025"/>
    </source>
</evidence>
<proteinExistence type="predicted"/>
<keyword evidence="1" id="KW-0472">Membrane</keyword>
<keyword evidence="3" id="KW-1185">Reference proteome</keyword>